<keyword evidence="2" id="KW-1185">Reference proteome</keyword>
<organism evidence="1 2">
    <name type="scientific">Galerina marginata (strain CBS 339.88)</name>
    <dbReference type="NCBI Taxonomy" id="685588"/>
    <lineage>
        <taxon>Eukaryota</taxon>
        <taxon>Fungi</taxon>
        <taxon>Dikarya</taxon>
        <taxon>Basidiomycota</taxon>
        <taxon>Agaricomycotina</taxon>
        <taxon>Agaricomycetes</taxon>
        <taxon>Agaricomycetidae</taxon>
        <taxon>Agaricales</taxon>
        <taxon>Agaricineae</taxon>
        <taxon>Strophariaceae</taxon>
        <taxon>Galerina</taxon>
    </lineage>
</organism>
<gene>
    <name evidence="1" type="ORF">GALMADRAFT_34426</name>
</gene>
<sequence>QINVISLPDRTSRRFDMEKLRLALGLEWNYIEALPAHDSLVGGIIDWVNAKFAWPHNIDELAMSSQDLDLWSSDIPGTPARISSPPPYRPITCATKNSDVANFSSSLPEYLVLTPARIACWHSHLSIIHRLANELTTGDTGVAFILEDDVDMEIDIAHQLRGLWPLLPELWDIVFLGHCWSDEHRGRLLSPGLSKSLIDDTSFQLYESTSPKCTHAYALSRIGARRLLLHLRYSPFAYSRAIDQAFSWLVESGRLKSFSVVPSLAVQRKIADSDVMVGKGAGSKWIDTLTKGVFS</sequence>
<dbReference type="Proteomes" id="UP000027222">
    <property type="component" value="Unassembled WGS sequence"/>
</dbReference>
<feature type="non-terminal residue" evidence="1">
    <location>
        <position position="295"/>
    </location>
</feature>
<protein>
    <recommendedName>
        <fullName evidence="3">Glycosyltransferase family 25 protein</fullName>
    </recommendedName>
</protein>
<dbReference type="STRING" id="685588.A0A067SFM5"/>
<accession>A0A067SFM5</accession>
<dbReference type="AlphaFoldDB" id="A0A067SFM5"/>
<evidence type="ECO:0000313" key="1">
    <source>
        <dbReference type="EMBL" id="KDR68807.1"/>
    </source>
</evidence>
<dbReference type="HOGENOM" id="CLU_040950_0_0_1"/>
<reference evidence="2" key="1">
    <citation type="journal article" date="2014" name="Proc. Natl. Acad. Sci. U.S.A.">
        <title>Extensive sampling of basidiomycete genomes demonstrates inadequacy of the white-rot/brown-rot paradigm for wood decay fungi.</title>
        <authorList>
            <person name="Riley R."/>
            <person name="Salamov A.A."/>
            <person name="Brown D.W."/>
            <person name="Nagy L.G."/>
            <person name="Floudas D."/>
            <person name="Held B.W."/>
            <person name="Levasseur A."/>
            <person name="Lombard V."/>
            <person name="Morin E."/>
            <person name="Otillar R."/>
            <person name="Lindquist E.A."/>
            <person name="Sun H."/>
            <person name="LaButti K.M."/>
            <person name="Schmutz J."/>
            <person name="Jabbour D."/>
            <person name="Luo H."/>
            <person name="Baker S.E."/>
            <person name="Pisabarro A.G."/>
            <person name="Walton J.D."/>
            <person name="Blanchette R.A."/>
            <person name="Henrissat B."/>
            <person name="Martin F."/>
            <person name="Cullen D."/>
            <person name="Hibbett D.S."/>
            <person name="Grigoriev I.V."/>
        </authorList>
    </citation>
    <scope>NUCLEOTIDE SEQUENCE [LARGE SCALE GENOMIC DNA]</scope>
    <source>
        <strain evidence="2">CBS 339.88</strain>
    </source>
</reference>
<dbReference type="EMBL" id="KL142406">
    <property type="protein sequence ID" value="KDR68807.1"/>
    <property type="molecule type" value="Genomic_DNA"/>
</dbReference>
<evidence type="ECO:0000313" key="2">
    <source>
        <dbReference type="Proteomes" id="UP000027222"/>
    </source>
</evidence>
<dbReference type="OrthoDB" id="47375at2759"/>
<feature type="non-terminal residue" evidence="1">
    <location>
        <position position="1"/>
    </location>
</feature>
<name>A0A067SFM5_GALM3</name>
<proteinExistence type="predicted"/>
<evidence type="ECO:0008006" key="3">
    <source>
        <dbReference type="Google" id="ProtNLM"/>
    </source>
</evidence>